<evidence type="ECO:0000256" key="1">
    <source>
        <dbReference type="ARBA" id="ARBA00022741"/>
    </source>
</evidence>
<keyword evidence="2" id="KW-0378">Hydrolase</keyword>
<sequence>MGKGFVNSCDHLASSGIDHVLKPISDMYSVYNFGKLTDVQNKCLSTQGNSLVISPTGSGKTEASLFWSSANLDKNSGNRIFYTLPYTASINAMYNRLLDDFSPYYSTNGYVSLLHGKATYFLYKQYEQEQFKEVKNITKKIYSPYKVVTPFQSIKHFFSLKGYEMGILEMYRGLFIFDEIHAYDARTAGLIYSMCSHLINEMDAKVMVMSATLPDFLKDLFQDMLGVEEPIKMSEGESNKYLRHRCNILDGNIFGNMSLIAERIQANEKVLVVCNTVKQAQKVYNHLQGLTKKSALLHGKFVLRDRESIEKNLQNLDLLVGTQVIEVSLDMDYDVCFTEPAPIDALIQRFGRVNRKKNSEGYPLKGICDVYIFSEGSESDHYIYDQKLVKKTLDSLASVDLMHETMLHNIVNDVYGDGFGKNQKLFDETKERFKEIIDNITPFKGSHFKESDFYNLFNSIEGVPSNFKSEYQKCINEGRIFDSMQYTLQLTTGQYYRLLGEDRVDYDVDCRQLFIDAKYLRVMGLLIDEPYFENNIL</sequence>
<evidence type="ECO:0000313" key="8">
    <source>
        <dbReference type="EMBL" id="PQV42760.1"/>
    </source>
</evidence>
<name>A0A314ZXL0_9EURY</name>
<dbReference type="PANTHER" id="PTHR47959">
    <property type="entry name" value="ATP-DEPENDENT RNA HELICASE RHLE-RELATED"/>
    <property type="match status" value="1"/>
</dbReference>
<keyword evidence="3" id="KW-0347">Helicase</keyword>
<dbReference type="InterPro" id="IPR011545">
    <property type="entry name" value="DEAD/DEAH_box_helicase_dom"/>
</dbReference>
<organism evidence="8 9">
    <name type="scientific">Methanohalophilus euhalobius</name>
    <dbReference type="NCBI Taxonomy" id="51203"/>
    <lineage>
        <taxon>Archaea</taxon>
        <taxon>Methanobacteriati</taxon>
        <taxon>Methanobacteriota</taxon>
        <taxon>Stenosarchaea group</taxon>
        <taxon>Methanomicrobia</taxon>
        <taxon>Methanosarcinales</taxon>
        <taxon>Methanosarcinaceae</taxon>
        <taxon>Methanohalophilus</taxon>
    </lineage>
</organism>
<proteinExistence type="predicted"/>
<evidence type="ECO:0000313" key="9">
    <source>
        <dbReference type="Proteomes" id="UP000251060"/>
    </source>
</evidence>
<dbReference type="InterPro" id="IPR027417">
    <property type="entry name" value="P-loop_NTPase"/>
</dbReference>
<keyword evidence="5" id="KW-0051">Antiviral defense</keyword>
<dbReference type="InterPro" id="IPR054712">
    <property type="entry name" value="Cas3-like_dom"/>
</dbReference>
<dbReference type="GO" id="GO:0051607">
    <property type="term" value="P:defense response to virus"/>
    <property type="evidence" value="ECO:0007669"/>
    <property type="project" value="UniProtKB-KW"/>
</dbReference>
<dbReference type="Proteomes" id="UP000251060">
    <property type="component" value="Unassembled WGS sequence"/>
</dbReference>
<dbReference type="GO" id="GO:0016787">
    <property type="term" value="F:hydrolase activity"/>
    <property type="evidence" value="ECO:0007669"/>
    <property type="project" value="UniProtKB-KW"/>
</dbReference>
<keyword evidence="4" id="KW-0067">ATP-binding</keyword>
<evidence type="ECO:0000259" key="7">
    <source>
        <dbReference type="PROSITE" id="PS51194"/>
    </source>
</evidence>
<dbReference type="EMBL" id="PVBU01000004">
    <property type="protein sequence ID" value="PQV42760.1"/>
    <property type="molecule type" value="Genomic_DNA"/>
</dbReference>
<dbReference type="Pfam" id="PF00270">
    <property type="entry name" value="DEAD"/>
    <property type="match status" value="1"/>
</dbReference>
<protein>
    <submittedName>
        <fullName evidence="8">CRISPR-associated Cas3 family helicase</fullName>
    </submittedName>
</protein>
<dbReference type="SMART" id="SM00487">
    <property type="entry name" value="DEXDc"/>
    <property type="match status" value="1"/>
</dbReference>
<dbReference type="GO" id="GO:0003676">
    <property type="term" value="F:nucleic acid binding"/>
    <property type="evidence" value="ECO:0007669"/>
    <property type="project" value="InterPro"/>
</dbReference>
<dbReference type="AlphaFoldDB" id="A0A314ZXL0"/>
<dbReference type="PROSITE" id="PS51192">
    <property type="entry name" value="HELICASE_ATP_BIND_1"/>
    <property type="match status" value="1"/>
</dbReference>
<dbReference type="InterPro" id="IPR006474">
    <property type="entry name" value="Helicase_Cas3_CRISPR-ass_core"/>
</dbReference>
<dbReference type="Gene3D" id="3.40.50.300">
    <property type="entry name" value="P-loop containing nucleotide triphosphate hydrolases"/>
    <property type="match status" value="2"/>
</dbReference>
<evidence type="ECO:0000259" key="6">
    <source>
        <dbReference type="PROSITE" id="PS51192"/>
    </source>
</evidence>
<gene>
    <name evidence="8" type="ORF">B0H22_10414</name>
</gene>
<dbReference type="PANTHER" id="PTHR47959:SF16">
    <property type="entry name" value="CRISPR-ASSOCIATED NUCLEASE_HELICASE CAS3-RELATED"/>
    <property type="match status" value="1"/>
</dbReference>
<dbReference type="GO" id="GO:0005829">
    <property type="term" value="C:cytosol"/>
    <property type="evidence" value="ECO:0007669"/>
    <property type="project" value="TreeGrafter"/>
</dbReference>
<accession>A0A314ZXL0</accession>
<dbReference type="InterPro" id="IPR001650">
    <property type="entry name" value="Helicase_C-like"/>
</dbReference>
<comment type="caution">
    <text evidence="8">The sequence shown here is derived from an EMBL/GenBank/DDBJ whole genome shotgun (WGS) entry which is preliminary data.</text>
</comment>
<feature type="domain" description="Helicase ATP-binding" evidence="6">
    <location>
        <begin position="41"/>
        <end position="231"/>
    </location>
</feature>
<evidence type="ECO:0000256" key="3">
    <source>
        <dbReference type="ARBA" id="ARBA00022806"/>
    </source>
</evidence>
<dbReference type="GO" id="GO:0003724">
    <property type="term" value="F:RNA helicase activity"/>
    <property type="evidence" value="ECO:0007669"/>
    <property type="project" value="TreeGrafter"/>
</dbReference>
<dbReference type="SUPFAM" id="SSF52540">
    <property type="entry name" value="P-loop containing nucleoside triphosphate hydrolases"/>
    <property type="match status" value="1"/>
</dbReference>
<keyword evidence="1" id="KW-0547">Nucleotide-binding</keyword>
<dbReference type="GO" id="GO:0140097">
    <property type="term" value="F:catalytic activity, acting on DNA"/>
    <property type="evidence" value="ECO:0007669"/>
    <property type="project" value="UniProtKB-ARBA"/>
</dbReference>
<dbReference type="Pfam" id="PF22590">
    <property type="entry name" value="Cas3-like_C_2"/>
    <property type="match status" value="1"/>
</dbReference>
<dbReference type="NCBIfam" id="TIGR01587">
    <property type="entry name" value="cas3_core"/>
    <property type="match status" value="1"/>
</dbReference>
<dbReference type="InterPro" id="IPR014001">
    <property type="entry name" value="Helicase_ATP-bd"/>
</dbReference>
<dbReference type="InterPro" id="IPR050079">
    <property type="entry name" value="DEAD_box_RNA_helicase"/>
</dbReference>
<dbReference type="PROSITE" id="PS51194">
    <property type="entry name" value="HELICASE_CTER"/>
    <property type="match status" value="1"/>
</dbReference>
<evidence type="ECO:0000256" key="2">
    <source>
        <dbReference type="ARBA" id="ARBA00022801"/>
    </source>
</evidence>
<evidence type="ECO:0000256" key="4">
    <source>
        <dbReference type="ARBA" id="ARBA00022840"/>
    </source>
</evidence>
<feature type="domain" description="Helicase C-terminal" evidence="7">
    <location>
        <begin position="252"/>
        <end position="407"/>
    </location>
</feature>
<dbReference type="SMART" id="SM00490">
    <property type="entry name" value="HELICc"/>
    <property type="match status" value="1"/>
</dbReference>
<reference evidence="8 9" key="1">
    <citation type="submission" date="2018-02" db="EMBL/GenBank/DDBJ databases">
        <title>Subsurface microbial communities from deep shales in Ohio and West Virginia, USA.</title>
        <authorList>
            <person name="Wrighton K."/>
        </authorList>
    </citation>
    <scope>NUCLEOTIDE SEQUENCE [LARGE SCALE GENOMIC DNA]</scope>
    <source>
        <strain evidence="8 9">DSM 10369</strain>
    </source>
</reference>
<evidence type="ECO:0000256" key="5">
    <source>
        <dbReference type="ARBA" id="ARBA00023118"/>
    </source>
</evidence>
<dbReference type="GO" id="GO:0005524">
    <property type="term" value="F:ATP binding"/>
    <property type="evidence" value="ECO:0007669"/>
    <property type="project" value="UniProtKB-KW"/>
</dbReference>